<sequence length="228" mass="24918">MPEKLCPSLVLLLLPACLFFSASAQQPSTSGIGSVVPVSSTRQLFAGLSDPSVGVIVLHDSLVLNASEWSGTVNVNRSLLVTASAERIASQTYVLLDFSNLAMLFSVAPGCTLRFVGLELVRHYDYVGPTFRPLRQSVGATLVIQECVQRRIAGLPYEAAVVNMIAAGRPKGMEGTGQICNIISNFTFRTTRSPMQLAYPVAIRTYDYATVVVLDRLWLLQWFLFRLS</sequence>
<keyword evidence="3" id="KW-1185">Reference proteome</keyword>
<evidence type="ECO:0000313" key="2">
    <source>
        <dbReference type="EMBL" id="KXZ54285.1"/>
    </source>
</evidence>
<feature type="chain" id="PRO_5007562298" evidence="1">
    <location>
        <begin position="25"/>
        <end position="228"/>
    </location>
</feature>
<evidence type="ECO:0000256" key="1">
    <source>
        <dbReference type="SAM" id="SignalP"/>
    </source>
</evidence>
<organism evidence="2 3">
    <name type="scientific">Gonium pectorale</name>
    <name type="common">Green alga</name>
    <dbReference type="NCBI Taxonomy" id="33097"/>
    <lineage>
        <taxon>Eukaryota</taxon>
        <taxon>Viridiplantae</taxon>
        <taxon>Chlorophyta</taxon>
        <taxon>core chlorophytes</taxon>
        <taxon>Chlorophyceae</taxon>
        <taxon>CS clade</taxon>
        <taxon>Chlamydomonadales</taxon>
        <taxon>Volvocaceae</taxon>
        <taxon>Gonium</taxon>
    </lineage>
</organism>
<keyword evidence="1" id="KW-0732">Signal</keyword>
<accession>A0A150GWV8</accession>
<protein>
    <submittedName>
        <fullName evidence="2">Uncharacterized protein</fullName>
    </submittedName>
</protein>
<dbReference type="Proteomes" id="UP000075714">
    <property type="component" value="Unassembled WGS sequence"/>
</dbReference>
<dbReference type="AlphaFoldDB" id="A0A150GWV8"/>
<gene>
    <name evidence="2" type="ORF">GPECTOR_5g372</name>
</gene>
<proteinExistence type="predicted"/>
<dbReference type="OrthoDB" id="543115at2759"/>
<comment type="caution">
    <text evidence="2">The sequence shown here is derived from an EMBL/GenBank/DDBJ whole genome shotgun (WGS) entry which is preliminary data.</text>
</comment>
<dbReference type="EMBL" id="LSYV01000006">
    <property type="protein sequence ID" value="KXZ54285.1"/>
    <property type="molecule type" value="Genomic_DNA"/>
</dbReference>
<name>A0A150GWV8_GONPE</name>
<feature type="signal peptide" evidence="1">
    <location>
        <begin position="1"/>
        <end position="24"/>
    </location>
</feature>
<reference evidence="3" key="1">
    <citation type="journal article" date="2016" name="Nat. Commun.">
        <title>The Gonium pectorale genome demonstrates co-option of cell cycle regulation during the evolution of multicellularity.</title>
        <authorList>
            <person name="Hanschen E.R."/>
            <person name="Marriage T.N."/>
            <person name="Ferris P.J."/>
            <person name="Hamaji T."/>
            <person name="Toyoda A."/>
            <person name="Fujiyama A."/>
            <person name="Neme R."/>
            <person name="Noguchi H."/>
            <person name="Minakuchi Y."/>
            <person name="Suzuki M."/>
            <person name="Kawai-Toyooka H."/>
            <person name="Smith D.R."/>
            <person name="Sparks H."/>
            <person name="Anderson J."/>
            <person name="Bakaric R."/>
            <person name="Luria V."/>
            <person name="Karger A."/>
            <person name="Kirschner M.W."/>
            <person name="Durand P.M."/>
            <person name="Michod R.E."/>
            <person name="Nozaki H."/>
            <person name="Olson B.J."/>
        </authorList>
    </citation>
    <scope>NUCLEOTIDE SEQUENCE [LARGE SCALE GENOMIC DNA]</scope>
    <source>
        <strain evidence="3">NIES-2863</strain>
    </source>
</reference>
<evidence type="ECO:0000313" key="3">
    <source>
        <dbReference type="Proteomes" id="UP000075714"/>
    </source>
</evidence>